<dbReference type="Pfam" id="PF03184">
    <property type="entry name" value="DDE_1"/>
    <property type="match status" value="1"/>
</dbReference>
<dbReference type="KEGG" id="nvi:100680064"/>
<organism evidence="6 7">
    <name type="scientific">Nasonia vitripennis</name>
    <name type="common">Parasitic wasp</name>
    <dbReference type="NCBI Taxonomy" id="7425"/>
    <lineage>
        <taxon>Eukaryota</taxon>
        <taxon>Metazoa</taxon>
        <taxon>Ecdysozoa</taxon>
        <taxon>Arthropoda</taxon>
        <taxon>Hexapoda</taxon>
        <taxon>Insecta</taxon>
        <taxon>Pterygota</taxon>
        <taxon>Neoptera</taxon>
        <taxon>Endopterygota</taxon>
        <taxon>Hymenoptera</taxon>
        <taxon>Apocrita</taxon>
        <taxon>Proctotrupomorpha</taxon>
        <taxon>Chalcidoidea</taxon>
        <taxon>Pteromalidae</taxon>
        <taxon>Pteromalinae</taxon>
        <taxon>Nasonia</taxon>
    </lineage>
</organism>
<dbReference type="Proteomes" id="UP000002358">
    <property type="component" value="Chromosome 2"/>
</dbReference>
<keyword evidence="3" id="KW-0539">Nucleus</keyword>
<feature type="region of interest" description="Disordered" evidence="4">
    <location>
        <begin position="707"/>
        <end position="726"/>
    </location>
</feature>
<dbReference type="RefSeq" id="XP_031778828.1">
    <property type="nucleotide sequence ID" value="XM_031922968.1"/>
</dbReference>
<evidence type="ECO:0000256" key="4">
    <source>
        <dbReference type="SAM" id="MobiDB-lite"/>
    </source>
</evidence>
<feature type="domain" description="HTH CENPB-type" evidence="5">
    <location>
        <begin position="57"/>
        <end position="132"/>
    </location>
</feature>
<dbReference type="Gene3D" id="1.10.10.60">
    <property type="entry name" value="Homeodomain-like"/>
    <property type="match status" value="1"/>
</dbReference>
<dbReference type="EnsemblMetazoa" id="XM_031922968">
    <property type="protein sequence ID" value="XP_031778828"/>
    <property type="gene ID" value="LOC100680064"/>
</dbReference>
<dbReference type="Pfam" id="PF05225">
    <property type="entry name" value="HTH_psq"/>
    <property type="match status" value="1"/>
</dbReference>
<dbReference type="GO" id="GO:0005634">
    <property type="term" value="C:nucleus"/>
    <property type="evidence" value="ECO:0007669"/>
    <property type="project" value="UniProtKB-SubCell"/>
</dbReference>
<dbReference type="InterPro" id="IPR007889">
    <property type="entry name" value="HTH_Psq"/>
</dbReference>
<dbReference type="SUPFAM" id="SSF46689">
    <property type="entry name" value="Homeodomain-like"/>
    <property type="match status" value="1"/>
</dbReference>
<dbReference type="OrthoDB" id="7699402at2759"/>
<accession>A0A7M7PYY6</accession>
<dbReference type="InterPro" id="IPR009057">
    <property type="entry name" value="Homeodomain-like_sf"/>
</dbReference>
<name>A0A7M7PYY6_NASVI</name>
<dbReference type="GeneID" id="100680064"/>
<dbReference type="SMART" id="SM00674">
    <property type="entry name" value="CENPB"/>
    <property type="match status" value="1"/>
</dbReference>
<sequence length="789" mass="90578">MPPKQRAYKLYNYSESDLERAVEKCKKGESLRKVAQEFSIPRSTLFVKLKGIVPLHAKKGPSTILFEAEEMRLVKWILDKARLGFPMHEDEVKVAVKKVLDDEKRDSIFKNNKPGDKWMKLFLKRHPEIKKKQTELISKSRASVTEEKLRDWFKEVRSYLEENNLCNVLERPESIFNGDETGLQLCPKSGKLLGPTKERNFYEISCGKEKECVTVLCSFSAAGASVPPMVMFPYKRIPAHLTKSVPADWSIGRSESGWMVSSTFYEYMANVFYPWCVQQKVQFLVIYFLDGHKSHLSLELSDFCIKHEIILVSLFPNATHIIQPCDVAVFRAVKYKWREAVQLYKQETQSSITKATFAPLFKKAFDQLSIDTIKSGFKKCGLYPFDPDAVDYDRCISARRQKIINAKASQEPLERSDFISAKKFLDFFIDEETLKKFSETRSKNQNCDDPVYFLWNSCIEKLQETNDDAEQQQHVTQDQNDSNIEELGIAEESQLVMQESANNIIHEEPMNSTDVTQVVILTAEEAMEVVNDNQDIDISSIPIIDLSNLSSVEELSVTADSTLNTSIDQSSDAVIIIPSPNKCDNFARSITGTSDDPKMTETHKTEVDIVYSHSSPSNKPILIENSTNFSSDTIPVDLKQEISSSDAWDKHLLWPSPPVSKDKTKKESKPMPCVLTCSQWREQQTKEKAEKERKALEAQEKALQRKIKKEEKEKQQQILREERERKRAERIKIKEEKIKIKEEKIKNKVENNNVKKQKCIQNAVRVGPLQAIDTNIQENIVPLDLSLFK</sequence>
<dbReference type="PANTHER" id="PTHR19303:SF74">
    <property type="entry name" value="POGO TRANSPOSABLE ELEMENT WITH KRAB DOMAIN"/>
    <property type="match status" value="1"/>
</dbReference>
<keyword evidence="2" id="KW-0238">DNA-binding</keyword>
<evidence type="ECO:0000313" key="7">
    <source>
        <dbReference type="Proteomes" id="UP000002358"/>
    </source>
</evidence>
<proteinExistence type="predicted"/>
<dbReference type="PANTHER" id="PTHR19303">
    <property type="entry name" value="TRANSPOSON"/>
    <property type="match status" value="1"/>
</dbReference>
<evidence type="ECO:0000256" key="2">
    <source>
        <dbReference type="ARBA" id="ARBA00023125"/>
    </source>
</evidence>
<evidence type="ECO:0000256" key="3">
    <source>
        <dbReference type="ARBA" id="ARBA00023242"/>
    </source>
</evidence>
<dbReference type="InParanoid" id="A0A7M7PYY6"/>
<dbReference type="AlphaFoldDB" id="A0A7M7PYY6"/>
<dbReference type="GO" id="GO:0003677">
    <property type="term" value="F:DNA binding"/>
    <property type="evidence" value="ECO:0007669"/>
    <property type="project" value="UniProtKB-KW"/>
</dbReference>
<comment type="subcellular location">
    <subcellularLocation>
        <location evidence="1">Nucleus</location>
    </subcellularLocation>
</comment>
<dbReference type="InterPro" id="IPR050863">
    <property type="entry name" value="CenT-Element_Derived"/>
</dbReference>
<reference evidence="6" key="1">
    <citation type="submission" date="2021-01" db="UniProtKB">
        <authorList>
            <consortium name="EnsemblMetazoa"/>
        </authorList>
    </citation>
    <scope>IDENTIFICATION</scope>
</reference>
<dbReference type="InterPro" id="IPR004875">
    <property type="entry name" value="DDE_SF_endonuclease_dom"/>
</dbReference>
<evidence type="ECO:0000313" key="6">
    <source>
        <dbReference type="EnsemblMetazoa" id="XP_031778828"/>
    </source>
</evidence>
<evidence type="ECO:0000256" key="1">
    <source>
        <dbReference type="ARBA" id="ARBA00004123"/>
    </source>
</evidence>
<evidence type="ECO:0000259" key="5">
    <source>
        <dbReference type="PROSITE" id="PS51253"/>
    </source>
</evidence>
<dbReference type="SMR" id="A0A7M7PYY6"/>
<dbReference type="InterPro" id="IPR006600">
    <property type="entry name" value="HTH_CenpB_DNA-bd_dom"/>
</dbReference>
<keyword evidence="7" id="KW-1185">Reference proteome</keyword>
<dbReference type="PROSITE" id="PS51253">
    <property type="entry name" value="HTH_CENPB"/>
    <property type="match status" value="1"/>
</dbReference>
<protein>
    <recommendedName>
        <fullName evidence="5">HTH CENPB-type domain-containing protein</fullName>
    </recommendedName>
</protein>